<organism evidence="2 3">
    <name type="scientific">Stephanodiscus triporus</name>
    <dbReference type="NCBI Taxonomy" id="2934178"/>
    <lineage>
        <taxon>Eukaryota</taxon>
        <taxon>Sar</taxon>
        <taxon>Stramenopiles</taxon>
        <taxon>Ochrophyta</taxon>
        <taxon>Bacillariophyta</taxon>
        <taxon>Coscinodiscophyceae</taxon>
        <taxon>Thalassiosirophycidae</taxon>
        <taxon>Stephanodiscales</taxon>
        <taxon>Stephanodiscaceae</taxon>
        <taxon>Stephanodiscus</taxon>
    </lineage>
</organism>
<dbReference type="EMBL" id="JALLAZ020000972">
    <property type="protein sequence ID" value="KAL3783447.1"/>
    <property type="molecule type" value="Genomic_DNA"/>
</dbReference>
<feature type="compositionally biased region" description="Acidic residues" evidence="1">
    <location>
        <begin position="154"/>
        <end position="176"/>
    </location>
</feature>
<dbReference type="InterPro" id="IPR027159">
    <property type="entry name" value="CBP80"/>
</dbReference>
<evidence type="ECO:0008006" key="4">
    <source>
        <dbReference type="Google" id="ProtNLM"/>
    </source>
</evidence>
<comment type="caution">
    <text evidence="2">The sequence shown here is derived from an EMBL/GenBank/DDBJ whole genome shotgun (WGS) entry which is preliminary data.</text>
</comment>
<evidence type="ECO:0000313" key="3">
    <source>
        <dbReference type="Proteomes" id="UP001530315"/>
    </source>
</evidence>
<keyword evidence="3" id="KW-1185">Reference proteome</keyword>
<gene>
    <name evidence="2" type="ORF">ACHAW5_004379</name>
</gene>
<evidence type="ECO:0000313" key="2">
    <source>
        <dbReference type="EMBL" id="KAL3783447.1"/>
    </source>
</evidence>
<accession>A0ABD3P605</accession>
<proteinExistence type="predicted"/>
<sequence>MAPRDTHGGFARRAKLLLRYLAHLTAIGIVDPDELVGLLVVLVECASNATTTSASSSSAGAEDASVGGRALSRAGRLLASLVLSVVPYVTRGVGRRRDDVRQRLTEIVDAIDGGVVGRGSGYESEYDPGTGATSVLLGGESDDASPPGIVMGGADDEGEEEEDVDDDDNEEGDDDGGGDRPAPCADTLQDLLRTVRKLIASCPSSSATRFALLDDAPWRALMMEVPTEGGDDMDEERHRPVERTRMRYQGEPLSLDLIGGDECRCRSIPYLLSIDDRGEGDENVEIRCGSLDGIVFGRLAIFDAPLNPDEDGDGEDEEGGKVEEVNQNHESYVNTFSLIDRFFLSDAVRDVLLCHRPMVSEAGADRNTAKEVAEQVWAVSHLFKSPPPLSGAAGMKGDESALSQNSSQAASRGIEYGIIETLLSLVVQATPTNSSTPSASPLHSHLYISRIILELTKLQPSLVPQAIVLAVSGMFNDFVPSLTPSARENLGNWFGFHLVNTGYQWPRAYWDHWAPYASCVATAASCGRNSRGEFIKVALHSMASMSSEGALSVVKECLPPGNALVRSVLLSNRESEEEEMSSMERDLTNRIWNMAEDPESIRCYLISDEVSESHHSSVSVNNADNSMHHKSVWWRTRLAARALFHPVQREKLRMTRATQYAWKEQQSRTGEGGGDIAIDGIMDEDVDETEDLLADLSDAIPRFKPVILAALARDADAYDSISSGKLDDDELLLAGEVSILEELGNIIPYWDLTMANALIECLTKCRIVSGVAVAKWALAGDIDTHWWKFVSLAFRNSIFDACSSFHAAKTDLGGGIGMIVDDCQRDEDPAESAAVRLGEALKSTVPLLKFVIERACQVLAACSTDKKVPLACADVADGMKHLLHALIFHFHSLLVLAPSSSGGTSGVLTATNVQKGFASMDADGKKLALFCQRALGSCKGEQGKVLLQGLSLALEKLF</sequence>
<dbReference type="PANTHER" id="PTHR12412:SF2">
    <property type="entry name" value="NUCLEAR CAP-BINDING PROTEIN SUBUNIT 1"/>
    <property type="match status" value="1"/>
</dbReference>
<name>A0ABD3P605_9STRA</name>
<dbReference type="PANTHER" id="PTHR12412">
    <property type="entry name" value="CAP BINDING PROTEIN"/>
    <property type="match status" value="1"/>
</dbReference>
<dbReference type="Gene3D" id="1.25.40.180">
    <property type="match status" value="2"/>
</dbReference>
<dbReference type="AlphaFoldDB" id="A0ABD3P605"/>
<dbReference type="SUPFAM" id="SSF48371">
    <property type="entry name" value="ARM repeat"/>
    <property type="match status" value="1"/>
</dbReference>
<dbReference type="InterPro" id="IPR016024">
    <property type="entry name" value="ARM-type_fold"/>
</dbReference>
<dbReference type="FunFam" id="1.25.40.180:FF:000196">
    <property type="entry name" value="Nuclear cap-binding protein subunit 1-like Protein"/>
    <property type="match status" value="1"/>
</dbReference>
<protein>
    <recommendedName>
        <fullName evidence="4">Nuclear cap-binding protein subunit 1</fullName>
    </recommendedName>
</protein>
<reference evidence="2 3" key="1">
    <citation type="submission" date="2024-10" db="EMBL/GenBank/DDBJ databases">
        <title>Updated reference genomes for cyclostephanoid diatoms.</title>
        <authorList>
            <person name="Roberts W.R."/>
            <person name="Alverson A.J."/>
        </authorList>
    </citation>
    <scope>NUCLEOTIDE SEQUENCE [LARGE SCALE GENOMIC DNA]</scope>
    <source>
        <strain evidence="2 3">AJA276-08</strain>
    </source>
</reference>
<feature type="region of interest" description="Disordered" evidence="1">
    <location>
        <begin position="118"/>
        <end position="185"/>
    </location>
</feature>
<dbReference type="Proteomes" id="UP001530315">
    <property type="component" value="Unassembled WGS sequence"/>
</dbReference>
<evidence type="ECO:0000256" key="1">
    <source>
        <dbReference type="SAM" id="MobiDB-lite"/>
    </source>
</evidence>